<dbReference type="InterPro" id="IPR022751">
    <property type="entry name" value="Alpha_mannosyltransferase"/>
</dbReference>
<evidence type="ECO:0000256" key="9">
    <source>
        <dbReference type="ARBA" id="ARBA00023180"/>
    </source>
</evidence>
<keyword evidence="4" id="KW-0808">Transferase</keyword>
<proteinExistence type="inferred from homology"/>
<keyword evidence="11" id="KW-1185">Reference proteome</keyword>
<dbReference type="EMBL" id="JAAAUY010000649">
    <property type="protein sequence ID" value="KAF9327583.1"/>
    <property type="molecule type" value="Genomic_DNA"/>
</dbReference>
<evidence type="ECO:0000256" key="5">
    <source>
        <dbReference type="ARBA" id="ARBA00022692"/>
    </source>
</evidence>
<keyword evidence="3" id="KW-0328">Glycosyltransferase</keyword>
<organism evidence="10 11">
    <name type="scientific">Podila minutissima</name>
    <dbReference type="NCBI Taxonomy" id="64525"/>
    <lineage>
        <taxon>Eukaryota</taxon>
        <taxon>Fungi</taxon>
        <taxon>Fungi incertae sedis</taxon>
        <taxon>Mucoromycota</taxon>
        <taxon>Mortierellomycotina</taxon>
        <taxon>Mortierellomycetes</taxon>
        <taxon>Mortierellales</taxon>
        <taxon>Mortierellaceae</taxon>
        <taxon>Podila</taxon>
    </lineage>
</organism>
<evidence type="ECO:0000256" key="1">
    <source>
        <dbReference type="ARBA" id="ARBA00004606"/>
    </source>
</evidence>
<dbReference type="Pfam" id="PF11051">
    <property type="entry name" value="Mannosyl_trans3"/>
    <property type="match status" value="1"/>
</dbReference>
<keyword evidence="8" id="KW-0472">Membrane</keyword>
<dbReference type="GO" id="GO:0016020">
    <property type="term" value="C:membrane"/>
    <property type="evidence" value="ECO:0007669"/>
    <property type="project" value="UniProtKB-SubCell"/>
</dbReference>
<evidence type="ECO:0000256" key="7">
    <source>
        <dbReference type="ARBA" id="ARBA00022989"/>
    </source>
</evidence>
<dbReference type="GO" id="GO:0006493">
    <property type="term" value="P:protein O-linked glycosylation"/>
    <property type="evidence" value="ECO:0007669"/>
    <property type="project" value="TreeGrafter"/>
</dbReference>
<dbReference type="Proteomes" id="UP000696485">
    <property type="component" value="Unassembled WGS sequence"/>
</dbReference>
<evidence type="ECO:0000256" key="3">
    <source>
        <dbReference type="ARBA" id="ARBA00022676"/>
    </source>
</evidence>
<evidence type="ECO:0000313" key="10">
    <source>
        <dbReference type="EMBL" id="KAF9327583.1"/>
    </source>
</evidence>
<dbReference type="PANTHER" id="PTHR31392:SF1">
    <property type="entry name" value="ALPHA-1,3-MANNOSYLTRANSFERASE MNN1-RELATED"/>
    <property type="match status" value="1"/>
</dbReference>
<comment type="similarity">
    <text evidence="2">Belongs to the MNN1/MNT family.</text>
</comment>
<reference evidence="10" key="1">
    <citation type="journal article" date="2020" name="Fungal Divers.">
        <title>Resolving the Mortierellaceae phylogeny through synthesis of multi-gene phylogenetics and phylogenomics.</title>
        <authorList>
            <person name="Vandepol N."/>
            <person name="Liber J."/>
            <person name="Desiro A."/>
            <person name="Na H."/>
            <person name="Kennedy M."/>
            <person name="Barry K."/>
            <person name="Grigoriev I.V."/>
            <person name="Miller A.N."/>
            <person name="O'Donnell K."/>
            <person name="Stajich J.E."/>
            <person name="Bonito G."/>
        </authorList>
    </citation>
    <scope>NUCLEOTIDE SEQUENCE</scope>
    <source>
        <strain evidence="10">NVP1</strain>
    </source>
</reference>
<name>A0A9P5SIP7_9FUNG</name>
<evidence type="ECO:0000256" key="6">
    <source>
        <dbReference type="ARBA" id="ARBA00022968"/>
    </source>
</evidence>
<dbReference type="GO" id="GO:0005794">
    <property type="term" value="C:Golgi apparatus"/>
    <property type="evidence" value="ECO:0007669"/>
    <property type="project" value="TreeGrafter"/>
</dbReference>
<comment type="subcellular location">
    <subcellularLocation>
        <location evidence="1">Membrane</location>
        <topology evidence="1">Single-pass type II membrane protein</topology>
    </subcellularLocation>
</comment>
<evidence type="ECO:0000256" key="4">
    <source>
        <dbReference type="ARBA" id="ARBA00022679"/>
    </source>
</evidence>
<comment type="caution">
    <text evidence="10">The sequence shown here is derived from an EMBL/GenBank/DDBJ whole genome shotgun (WGS) entry which is preliminary data.</text>
</comment>
<keyword evidence="9" id="KW-0325">Glycoprotein</keyword>
<protein>
    <submittedName>
        <fullName evidence="10">Uncharacterized protein</fullName>
    </submittedName>
</protein>
<dbReference type="PANTHER" id="PTHR31392">
    <property type="entry name" value="ALPHA-1,3-MANNOSYLTRANSFERASE MNN1-RELATED"/>
    <property type="match status" value="1"/>
</dbReference>
<keyword evidence="5" id="KW-0812">Transmembrane</keyword>
<evidence type="ECO:0000313" key="11">
    <source>
        <dbReference type="Proteomes" id="UP000696485"/>
    </source>
</evidence>
<sequence>MLRDDYHETEDVTYKHQVDMARISCSERVYKALWNHILAIHEAFPGNSSEKEEHLLQLARQRLDMNVFLRLENKSFGFLHHQGRRTGFSLETFSRGIVTCARTNQVGYLITTIQAIRHTLPIQVNPTSYSTIPDISPRGPSSSTAAPSPDLMRHMMPFMFSHSPCIRVFLKYNSYEHESGVVILNTRTRFLGLLAACQMNGKWERELWSYRAFYGDKETFCIGFEMIQEPYAFMRSSAGAIGLKHQTKERTVCECQLHFDAQDRSLWRNGGLIRNKDSNNQRPLQFDYWMHGGGHQKHREYFVEHPDSVQELLERKGVASLGELEVEEEDPEWNIKTSCLTGGEAKELEGRQKEMAVAHRRVYIIAKEYQFILIQPLKLGHDWVAIAEGWATSEADKSVKHGWDRFLNVTRAEAKDDPDEEDK</sequence>
<keyword evidence="6" id="KW-0735">Signal-anchor</keyword>
<keyword evidence="7" id="KW-1133">Transmembrane helix</keyword>
<evidence type="ECO:0000256" key="8">
    <source>
        <dbReference type="ARBA" id="ARBA00023136"/>
    </source>
</evidence>
<accession>A0A9P5SIP7</accession>
<dbReference type="AlphaFoldDB" id="A0A9P5SIP7"/>
<dbReference type="GO" id="GO:0000033">
    <property type="term" value="F:alpha-1,3-mannosyltransferase activity"/>
    <property type="evidence" value="ECO:0007669"/>
    <property type="project" value="TreeGrafter"/>
</dbReference>
<gene>
    <name evidence="10" type="ORF">BG006_009115</name>
</gene>
<evidence type="ECO:0000256" key="2">
    <source>
        <dbReference type="ARBA" id="ARBA00009105"/>
    </source>
</evidence>